<dbReference type="AlphaFoldDB" id="A0A8U0HXU8"/>
<evidence type="ECO:0000259" key="2">
    <source>
        <dbReference type="Pfam" id="PF26226"/>
    </source>
</evidence>
<reference evidence="3 4" key="1">
    <citation type="submission" date="2022-04" db="EMBL/GenBank/DDBJ databases">
        <title>Diverse halophilic archaea isolated from saline environments.</title>
        <authorList>
            <person name="Cui H.-L."/>
        </authorList>
    </citation>
    <scope>NUCLEOTIDE SEQUENCE [LARGE SCALE GENOMIC DNA]</scope>
    <source>
        <strain evidence="3 4">XZYJT49</strain>
    </source>
</reference>
<dbReference type="GeneID" id="72184779"/>
<keyword evidence="4" id="KW-1185">Reference proteome</keyword>
<name>A0A8U0HXU8_9EURY</name>
<evidence type="ECO:0000256" key="1">
    <source>
        <dbReference type="SAM" id="MobiDB-lite"/>
    </source>
</evidence>
<dbReference type="Pfam" id="PF26226">
    <property type="entry name" value="DUF8052"/>
    <property type="match status" value="1"/>
</dbReference>
<organism evidence="3 4">
    <name type="scientific">Halorussus limi</name>
    <dbReference type="NCBI Taxonomy" id="2938695"/>
    <lineage>
        <taxon>Archaea</taxon>
        <taxon>Methanobacteriati</taxon>
        <taxon>Methanobacteriota</taxon>
        <taxon>Stenosarchaea group</taxon>
        <taxon>Halobacteria</taxon>
        <taxon>Halobacteriales</taxon>
        <taxon>Haladaptataceae</taxon>
        <taxon>Halorussus</taxon>
    </lineage>
</organism>
<proteinExistence type="predicted"/>
<accession>A0A8U0HXU8</accession>
<gene>
    <name evidence="3" type="ORF">M0R89_06230</name>
</gene>
<protein>
    <recommendedName>
        <fullName evidence="2">DUF8052 domain-containing protein</fullName>
    </recommendedName>
</protein>
<evidence type="ECO:0000313" key="4">
    <source>
        <dbReference type="Proteomes" id="UP000830729"/>
    </source>
</evidence>
<dbReference type="EMBL" id="CP096659">
    <property type="protein sequence ID" value="UPV75659.1"/>
    <property type="molecule type" value="Genomic_DNA"/>
</dbReference>
<sequence>MTDTTTESSPSDDSDDEVTVAGETVPEEAIPDDVPEWDDEYVDRVSDRLMFNYDLEKDRAVRDREFTLYGELKIESQKEFFHPALNYANHEQREHLFVRRADAVSVPDLEALVDLGHDLADEWIDADEEHFGTQFTFVVVAPEVPDDVREFVSGFKDRTLLKWGYYGDYEVTLAVVAPEREAAVGGESADVTAAFRTWDSVPDPERPPGLLGRLARLLGR</sequence>
<feature type="region of interest" description="Disordered" evidence="1">
    <location>
        <begin position="1"/>
        <end position="37"/>
    </location>
</feature>
<dbReference type="KEGG" id="halx:M0R89_06230"/>
<dbReference type="RefSeq" id="WP_248651697.1">
    <property type="nucleotide sequence ID" value="NZ_CP096659.1"/>
</dbReference>
<evidence type="ECO:0000313" key="3">
    <source>
        <dbReference type="EMBL" id="UPV75659.1"/>
    </source>
</evidence>
<dbReference type="Proteomes" id="UP000830729">
    <property type="component" value="Chromosome"/>
</dbReference>
<feature type="compositionally biased region" description="Acidic residues" evidence="1">
    <location>
        <begin position="25"/>
        <end position="37"/>
    </location>
</feature>
<dbReference type="InterPro" id="IPR058365">
    <property type="entry name" value="DUF8052"/>
</dbReference>
<feature type="domain" description="DUF8052" evidence="2">
    <location>
        <begin position="39"/>
        <end position="196"/>
    </location>
</feature>